<dbReference type="OrthoDB" id="9768630at2"/>
<dbReference type="Gene3D" id="3.40.190.10">
    <property type="entry name" value="Periplasmic binding protein-like II"/>
    <property type="match status" value="1"/>
</dbReference>
<dbReference type="STRING" id="1464123.SAMN05444126_10484"/>
<comment type="caution">
    <text evidence="3">The sequence shown here is derived from an EMBL/GenBank/DDBJ whole genome shotgun (WGS) entry which is preliminary data.</text>
</comment>
<dbReference type="PANTHER" id="PTHR43649">
    <property type="entry name" value="ARABINOSE-BINDING PROTEIN-RELATED"/>
    <property type="match status" value="1"/>
</dbReference>
<sequence>MKKYLKISAFTLAAAALTACGANNEAADNNGADANEGNGNNDNNAANEVDEDLDGAEDAEVEEIGDADAEVELTFWLFGATGYDELAEEYVEENPDVNITFQEIEMEDHHNNLFTALSAGSGAPDLALIEESDIDNYKEAEDRFVDLNELGAEEIADDYLDWSWENAQNVDGDFQFGIPTDIGPTVMYYRQDVFEDAGLPTDPDEVEAEIETWEDYREVGAQVVEETGTPMADNPESVFNAKRDQADESYFNEDDELIIDESPVRAAFFDTAEMTEEDIIGGLGHWTPEWSDGMNTGAYATLLGPAWMQGNLKDNAPDEENWRIAAMPEGAGNWGGSYLTIPDQTEHAEEAYDFASWLLAPEQQLKSYEMMGLFPSTLDTYEMDEFTDSSDDYFGGQNTAEIFAEAAQNVDYVYKGPDYGDVNEEIIEGLFNVYDGVDPEDEWEDIKQRVEQRISR</sequence>
<keyword evidence="4" id="KW-1185">Reference proteome</keyword>
<protein>
    <submittedName>
        <fullName evidence="3">Cellobiose transport system substrate-binding protein</fullName>
    </submittedName>
</protein>
<keyword evidence="2" id="KW-0732">Signal</keyword>
<dbReference type="Proteomes" id="UP000199318">
    <property type="component" value="Unassembled WGS sequence"/>
</dbReference>
<dbReference type="AlphaFoldDB" id="A0A1H9RD28"/>
<dbReference type="PROSITE" id="PS51257">
    <property type="entry name" value="PROKAR_LIPOPROTEIN"/>
    <property type="match status" value="1"/>
</dbReference>
<dbReference type="InterPro" id="IPR006059">
    <property type="entry name" value="SBP"/>
</dbReference>
<dbReference type="SUPFAM" id="SSF53850">
    <property type="entry name" value="Periplasmic binding protein-like II"/>
    <property type="match status" value="1"/>
</dbReference>
<evidence type="ECO:0000256" key="1">
    <source>
        <dbReference type="SAM" id="MobiDB-lite"/>
    </source>
</evidence>
<gene>
    <name evidence="3" type="ORF">SAMN05444126_10484</name>
</gene>
<evidence type="ECO:0000256" key="2">
    <source>
        <dbReference type="SAM" id="SignalP"/>
    </source>
</evidence>
<feature type="chain" id="PRO_5039448910" evidence="2">
    <location>
        <begin position="22"/>
        <end position="456"/>
    </location>
</feature>
<feature type="compositionally biased region" description="Low complexity" evidence="1">
    <location>
        <begin position="24"/>
        <end position="47"/>
    </location>
</feature>
<name>A0A1H9RD28_9BACI</name>
<dbReference type="RefSeq" id="WP_093072111.1">
    <property type="nucleotide sequence ID" value="NZ_FOGV01000004.1"/>
</dbReference>
<dbReference type="EMBL" id="FOGV01000004">
    <property type="protein sequence ID" value="SER69823.1"/>
    <property type="molecule type" value="Genomic_DNA"/>
</dbReference>
<feature type="signal peptide" evidence="2">
    <location>
        <begin position="1"/>
        <end position="21"/>
    </location>
</feature>
<accession>A0A1H9RD28</accession>
<dbReference type="Pfam" id="PF13416">
    <property type="entry name" value="SBP_bac_8"/>
    <property type="match status" value="1"/>
</dbReference>
<organism evidence="3 4">
    <name type="scientific">Salisediminibacterium halotolerans</name>
    <dbReference type="NCBI Taxonomy" id="517425"/>
    <lineage>
        <taxon>Bacteria</taxon>
        <taxon>Bacillati</taxon>
        <taxon>Bacillota</taxon>
        <taxon>Bacilli</taxon>
        <taxon>Bacillales</taxon>
        <taxon>Bacillaceae</taxon>
        <taxon>Salisediminibacterium</taxon>
    </lineage>
</organism>
<evidence type="ECO:0000313" key="4">
    <source>
        <dbReference type="Proteomes" id="UP000199318"/>
    </source>
</evidence>
<reference evidence="4" key="1">
    <citation type="submission" date="2016-10" db="EMBL/GenBank/DDBJ databases">
        <authorList>
            <person name="de Groot N.N."/>
        </authorList>
    </citation>
    <scope>NUCLEOTIDE SEQUENCE [LARGE SCALE GENOMIC DNA]</scope>
    <source>
        <strain evidence="4">10nlg</strain>
    </source>
</reference>
<dbReference type="PANTHER" id="PTHR43649:SF32">
    <property type="entry name" value="SUGAR BINDING SECRETED PROTEIN"/>
    <property type="match status" value="1"/>
</dbReference>
<feature type="region of interest" description="Disordered" evidence="1">
    <location>
        <begin position="24"/>
        <end position="48"/>
    </location>
</feature>
<proteinExistence type="predicted"/>
<evidence type="ECO:0000313" key="3">
    <source>
        <dbReference type="EMBL" id="SER69823.1"/>
    </source>
</evidence>
<dbReference type="InterPro" id="IPR050490">
    <property type="entry name" value="Bact_solute-bd_prot1"/>
</dbReference>